<dbReference type="Proteomes" id="UP000030746">
    <property type="component" value="Unassembled WGS sequence"/>
</dbReference>
<dbReference type="RefSeq" id="XP_009055539.1">
    <property type="nucleotide sequence ID" value="XM_009057291.1"/>
</dbReference>
<proteinExistence type="predicted"/>
<protein>
    <submittedName>
        <fullName evidence="1">Uncharacterized protein</fullName>
    </submittedName>
</protein>
<sequence>MYDWLAYGYFRVVASLNIDDVPKGTDIRTNLDRINDSKNIEELIDKVSDISNFNELAGCTIPIKKMEDKEKIISSCVKFYKLDRAQSAMTRWRIEIRVQRHFDVCYWVRISTPLWF</sequence>
<dbReference type="EMBL" id="KB201890">
    <property type="protein sequence ID" value="ESO93920.1"/>
    <property type="molecule type" value="Genomic_DNA"/>
</dbReference>
<dbReference type="GeneID" id="20235961"/>
<name>V4AFM6_LOTGI</name>
<evidence type="ECO:0000313" key="2">
    <source>
        <dbReference type="Proteomes" id="UP000030746"/>
    </source>
</evidence>
<gene>
    <name evidence="1" type="ORF">LOTGIDRAFT_153393</name>
</gene>
<reference evidence="1" key="1">
    <citation type="journal article" date="2013" name="Nature">
        <title>Insights into bilaterian evolution from three spiralian genomes.</title>
        <authorList>
            <person name="Simakov O."/>
            <person name="Marletaz F."/>
            <person name="Cho S.J."/>
            <person name="Edsinger-Gonzales E."/>
            <person name="Havlak P."/>
            <person name="Hellsten U."/>
            <person name="Kuo D.H."/>
            <person name="Larsson T."/>
            <person name="Lv J."/>
            <person name="Arendt D."/>
            <person name="Savage R."/>
            <person name="Osoegawa K."/>
            <person name="de Jong P."/>
            <person name="Grimwood J."/>
            <person name="Chapman J.A."/>
            <person name="Shapiro H."/>
            <person name="Aerts A."/>
            <person name="Otillar R.P."/>
            <person name="Terry A.Y."/>
            <person name="Boore J.L."/>
            <person name="Grigoriev I.V."/>
            <person name="Lindberg D.R."/>
            <person name="Seaver E.C."/>
            <person name="Weisblat D.A."/>
            <person name="Putnam N.H."/>
            <person name="Rokhsar D.S."/>
        </authorList>
    </citation>
    <scope>NUCLEOTIDE SEQUENCE [LARGE SCALE GENOMIC DNA]</scope>
</reference>
<dbReference type="OrthoDB" id="6131538at2759"/>
<organism evidence="1 2">
    <name type="scientific">Lottia gigantea</name>
    <name type="common">Giant owl limpet</name>
    <dbReference type="NCBI Taxonomy" id="225164"/>
    <lineage>
        <taxon>Eukaryota</taxon>
        <taxon>Metazoa</taxon>
        <taxon>Spiralia</taxon>
        <taxon>Lophotrochozoa</taxon>
        <taxon>Mollusca</taxon>
        <taxon>Gastropoda</taxon>
        <taxon>Patellogastropoda</taxon>
        <taxon>Lottioidea</taxon>
        <taxon>Lottiidae</taxon>
        <taxon>Lottia</taxon>
    </lineage>
</organism>
<dbReference type="CTD" id="20235961"/>
<dbReference type="HOGENOM" id="CLU_2099628_0_0_1"/>
<evidence type="ECO:0000313" key="1">
    <source>
        <dbReference type="EMBL" id="ESO93920.1"/>
    </source>
</evidence>
<keyword evidence="2" id="KW-1185">Reference proteome</keyword>
<accession>V4AFM6</accession>
<dbReference type="KEGG" id="lgi:LOTGIDRAFT_153393"/>
<dbReference type="AlphaFoldDB" id="V4AFM6"/>